<evidence type="ECO:0000313" key="4">
    <source>
        <dbReference type="EMBL" id="MBW95633.1"/>
    </source>
</evidence>
<dbReference type="GO" id="GO:0033962">
    <property type="term" value="P:P-body assembly"/>
    <property type="evidence" value="ECO:0007669"/>
    <property type="project" value="TreeGrafter"/>
</dbReference>
<comment type="subcellular location">
    <subcellularLocation>
        <location evidence="1">Cytoplasm</location>
        <location evidence="1">P-body</location>
    </subcellularLocation>
</comment>
<feature type="region of interest" description="Disordered" evidence="3">
    <location>
        <begin position="493"/>
        <end position="512"/>
    </location>
</feature>
<organism evidence="4">
    <name type="scientific">Rhizophora mucronata</name>
    <name type="common">Asiatic mangrove</name>
    <dbReference type="NCBI Taxonomy" id="61149"/>
    <lineage>
        <taxon>Eukaryota</taxon>
        <taxon>Viridiplantae</taxon>
        <taxon>Streptophyta</taxon>
        <taxon>Embryophyta</taxon>
        <taxon>Tracheophyta</taxon>
        <taxon>Spermatophyta</taxon>
        <taxon>Magnoliopsida</taxon>
        <taxon>eudicotyledons</taxon>
        <taxon>Gunneridae</taxon>
        <taxon>Pentapetalae</taxon>
        <taxon>rosids</taxon>
        <taxon>fabids</taxon>
        <taxon>Malpighiales</taxon>
        <taxon>Rhizophoraceae</taxon>
        <taxon>Rhizophora</taxon>
    </lineage>
</organism>
<reference evidence="4" key="1">
    <citation type="submission" date="2018-02" db="EMBL/GenBank/DDBJ databases">
        <title>Rhizophora mucronata_Transcriptome.</title>
        <authorList>
            <person name="Meera S.P."/>
            <person name="Sreeshan A."/>
            <person name="Augustine A."/>
        </authorList>
    </citation>
    <scope>NUCLEOTIDE SEQUENCE</scope>
    <source>
        <tissue evidence="4">Leaf</tissue>
    </source>
</reference>
<dbReference type="PANTHER" id="PTHR21551:SF0">
    <property type="entry name" value="PROTEIN ASSOCIATED WITH TOPO II RELATED-1, ISOFORM A"/>
    <property type="match status" value="1"/>
</dbReference>
<dbReference type="EMBL" id="GGEC01015150">
    <property type="protein sequence ID" value="MBW95633.1"/>
    <property type="molecule type" value="Transcribed_RNA"/>
</dbReference>
<dbReference type="GO" id="GO:0003723">
    <property type="term" value="F:RNA binding"/>
    <property type="evidence" value="ECO:0007669"/>
    <property type="project" value="TreeGrafter"/>
</dbReference>
<feature type="compositionally biased region" description="Low complexity" evidence="3">
    <location>
        <begin position="172"/>
        <end position="184"/>
    </location>
</feature>
<feature type="region of interest" description="Disordered" evidence="3">
    <location>
        <begin position="1"/>
        <end position="22"/>
    </location>
</feature>
<evidence type="ECO:0000256" key="2">
    <source>
        <dbReference type="ARBA" id="ARBA00022490"/>
    </source>
</evidence>
<proteinExistence type="predicted"/>
<evidence type="ECO:0000256" key="1">
    <source>
        <dbReference type="ARBA" id="ARBA00004201"/>
    </source>
</evidence>
<dbReference type="GO" id="GO:0000932">
    <property type="term" value="C:P-body"/>
    <property type="evidence" value="ECO:0007669"/>
    <property type="project" value="UniProtKB-SubCell"/>
</dbReference>
<feature type="region of interest" description="Disordered" evidence="3">
    <location>
        <begin position="166"/>
        <end position="216"/>
    </location>
</feature>
<protein>
    <submittedName>
        <fullName evidence="4">Uncharacterized protein MANES_14G015900</fullName>
    </submittedName>
</protein>
<dbReference type="AlphaFoldDB" id="A0A2P2JQ87"/>
<sequence length="809" mass="89472">MDALDSGGGGIQPRFGDSSTSEDAVFDASQYAFFGKDLVEEVELGGLEDEEEDLPPVDFEVEEEEEEEEFLFDRQEGQVLGAHSDVDDLASTFSKLNKVVSAPRIAGGIDVSGSRESSSASEWAQGEDFPDWFGQQLVDAEGIQDGKRWSSQPYSSARFAESNSLYRTSSYPEQQQQPPNQHQQLSGEPILVPRSSHTSYPPPGGLSPQASPNNSYPTVPYLSGSPQMTALSSRNLSPFPVSQLPFAGLHPGSAHYGGHLPQFASKIPASGRPGSQWVNNTSLYPGDHPNRLNNMLQQQSPRQNGLVLPQFMPQLQQPQLRLPYPAQPSLGHLSGMQNQLFNPHLSPSPPMANNFDTMLSLTDIRDQRSTLVQRGRQNVRYSQQGFHINTQKIDGSWPQFRSKYMTADEIESIFRMQLAATHSNDPYVDDYYHQAFLAKKLVGAKLKHHFCPTHLRDLPPRARANAEPHAYLQVDALGRVPFSSIRRPRPLLEVDPPNSSFESHTEQKVPEKPLEQEPMLAARVTIEDGLCLLLDVDDIDRFLEFNQLPDGGAQLRRRKQALLGELAASLQLVDPLGKNGHTLGLAPKDDFVFLQIVSLPKGQKLLARYLQLLFPGSDLMRIVCMAIFRHLRFLFGGPSDPGAAESINNIVRVVSLCVHRMDLSSLSACLAAVVCSPEQPPLRPLGSSAGDGASIILISVLEGATKLLNELRDASNFNATNRALWKASFDEFFSLLIKYCINKYDSIMQSSQLEPAEAIKMELPMELLRASVPHTNDYQKKLLYDLSQRSLAGKDGGNDFEMNSTSVLS</sequence>
<feature type="compositionally biased region" description="Gly residues" evidence="3">
    <location>
        <begin position="1"/>
        <end position="11"/>
    </location>
</feature>
<evidence type="ECO:0000256" key="3">
    <source>
        <dbReference type="SAM" id="MobiDB-lite"/>
    </source>
</evidence>
<keyword evidence="2" id="KW-0963">Cytoplasm</keyword>
<name>A0A2P2JQ87_RHIMU</name>
<dbReference type="InterPro" id="IPR039900">
    <property type="entry name" value="Pat1-like"/>
</dbReference>
<accession>A0A2P2JQ87</accession>
<feature type="compositionally biased region" description="Basic and acidic residues" evidence="3">
    <location>
        <begin position="503"/>
        <end position="512"/>
    </location>
</feature>
<dbReference type="PANTHER" id="PTHR21551">
    <property type="entry name" value="TOPOISOMERASE II-ASSOCIATED PROTEIN PAT1"/>
    <property type="match status" value="1"/>
</dbReference>
<dbReference type="GO" id="GO:0000290">
    <property type="term" value="P:deadenylation-dependent decapping of nuclear-transcribed mRNA"/>
    <property type="evidence" value="ECO:0007669"/>
    <property type="project" value="InterPro"/>
</dbReference>